<dbReference type="Gene3D" id="3.40.190.10">
    <property type="entry name" value="Periplasmic binding protein-like II"/>
    <property type="match status" value="1"/>
</dbReference>
<protein>
    <recommendedName>
        <fullName evidence="4">Solute-binding protein family 3/N-terminal domain-containing protein</fullName>
    </recommendedName>
</protein>
<organism evidence="2 3">
    <name type="scientific">Roseateles albus</name>
    <dbReference type="NCBI Taxonomy" id="2987525"/>
    <lineage>
        <taxon>Bacteria</taxon>
        <taxon>Pseudomonadati</taxon>
        <taxon>Pseudomonadota</taxon>
        <taxon>Betaproteobacteria</taxon>
        <taxon>Burkholderiales</taxon>
        <taxon>Sphaerotilaceae</taxon>
        <taxon>Roseateles</taxon>
    </lineage>
</organism>
<gene>
    <name evidence="2" type="ORF">PRZ03_13265</name>
</gene>
<accession>A0ABT5KI97</accession>
<dbReference type="SUPFAM" id="SSF53850">
    <property type="entry name" value="Periplasmic binding protein-like II"/>
    <property type="match status" value="1"/>
</dbReference>
<keyword evidence="3" id="KW-1185">Reference proteome</keyword>
<reference evidence="2 3" key="1">
    <citation type="submission" date="2022-10" db="EMBL/GenBank/DDBJ databases">
        <title>Paucibacter sp. hw1 Genome sequencing.</title>
        <authorList>
            <person name="Park S."/>
        </authorList>
    </citation>
    <scope>NUCLEOTIDE SEQUENCE [LARGE SCALE GENOMIC DNA]</scope>
    <source>
        <strain evidence="3">hw1</strain>
    </source>
</reference>
<feature type="signal peptide" evidence="1">
    <location>
        <begin position="1"/>
        <end position="29"/>
    </location>
</feature>
<comment type="caution">
    <text evidence="2">The sequence shown here is derived from an EMBL/GenBank/DDBJ whole genome shotgun (WGS) entry which is preliminary data.</text>
</comment>
<keyword evidence="1" id="KW-0732">Signal</keyword>
<name>A0ABT5KI97_9BURK</name>
<sequence length="303" mass="33127">MKLPTYSKHSRLRLDRRSLLALSPASALAALAGVGPRVQADETLGLAAPADVLADYRRYIGAADPVLLSDFSGPGTRRDVVEMVLVQQALALGAWPERVVFSSMPSDARLLREITAGRLLCSCTSYWLDDILQAGKDLRASEPLVLPGEFEAGIYVLPSNARALAAESLNDVRQLSGVSNRSWVLDWKTLEQLGIFQRQHVAQWEAMPKMVAAGRVDFLLAPFQATPDLSLHVGNVRLIPIPNLKIGIQGSRHFIVSGKHPRSADLLASLNRGLAQLRQTGTIRKAYTESGFFNARVGKWTKL</sequence>
<evidence type="ECO:0000313" key="3">
    <source>
        <dbReference type="Proteomes" id="UP001221189"/>
    </source>
</evidence>
<proteinExistence type="predicted"/>
<dbReference type="PROSITE" id="PS51318">
    <property type="entry name" value="TAT"/>
    <property type="match status" value="1"/>
</dbReference>
<dbReference type="EMBL" id="JAQQXT010000007">
    <property type="protein sequence ID" value="MDC8772546.1"/>
    <property type="molecule type" value="Genomic_DNA"/>
</dbReference>
<dbReference type="Proteomes" id="UP001221189">
    <property type="component" value="Unassembled WGS sequence"/>
</dbReference>
<evidence type="ECO:0008006" key="4">
    <source>
        <dbReference type="Google" id="ProtNLM"/>
    </source>
</evidence>
<dbReference type="RefSeq" id="WP_273600730.1">
    <property type="nucleotide sequence ID" value="NZ_JAQQXT010000007.1"/>
</dbReference>
<evidence type="ECO:0000256" key="1">
    <source>
        <dbReference type="SAM" id="SignalP"/>
    </source>
</evidence>
<dbReference type="InterPro" id="IPR006311">
    <property type="entry name" value="TAT_signal"/>
</dbReference>
<evidence type="ECO:0000313" key="2">
    <source>
        <dbReference type="EMBL" id="MDC8772546.1"/>
    </source>
</evidence>
<feature type="chain" id="PRO_5045132600" description="Solute-binding protein family 3/N-terminal domain-containing protein" evidence="1">
    <location>
        <begin position="30"/>
        <end position="303"/>
    </location>
</feature>